<evidence type="ECO:0000313" key="2">
    <source>
        <dbReference type="EMBL" id="TJZ41462.1"/>
    </source>
</evidence>
<dbReference type="OrthoDB" id="4966777at2"/>
<comment type="caution">
    <text evidence="2">The sequence shown here is derived from an EMBL/GenBank/DDBJ whole genome shotgun (WGS) entry which is preliminary data.</text>
</comment>
<dbReference type="Pfam" id="PF13560">
    <property type="entry name" value="HTH_31"/>
    <property type="match status" value="1"/>
</dbReference>
<dbReference type="RefSeq" id="WP_136744848.1">
    <property type="nucleotide sequence ID" value="NZ_SUMB01000020.1"/>
</dbReference>
<dbReference type="PROSITE" id="PS50943">
    <property type="entry name" value="HTH_CROC1"/>
    <property type="match status" value="1"/>
</dbReference>
<gene>
    <name evidence="2" type="ORF">FCH28_37160</name>
</gene>
<dbReference type="InterPro" id="IPR043917">
    <property type="entry name" value="DUF5753"/>
</dbReference>
<name>A0A4U0MLX7_9ACTN</name>
<dbReference type="Gene3D" id="1.10.260.40">
    <property type="entry name" value="lambda repressor-like DNA-binding domains"/>
    <property type="match status" value="1"/>
</dbReference>
<feature type="domain" description="HTH cro/C1-type" evidence="1">
    <location>
        <begin position="19"/>
        <end position="55"/>
    </location>
</feature>
<proteinExistence type="predicted"/>
<keyword evidence="3" id="KW-1185">Reference proteome</keyword>
<dbReference type="Proteomes" id="UP000308697">
    <property type="component" value="Unassembled WGS sequence"/>
</dbReference>
<dbReference type="Pfam" id="PF19054">
    <property type="entry name" value="DUF5753"/>
    <property type="match status" value="1"/>
</dbReference>
<evidence type="ECO:0000313" key="3">
    <source>
        <dbReference type="Proteomes" id="UP000308697"/>
    </source>
</evidence>
<dbReference type="InterPro" id="IPR010982">
    <property type="entry name" value="Lambda_DNA-bd_dom_sf"/>
</dbReference>
<protein>
    <submittedName>
        <fullName evidence="2">Helix-turn-helix domain-containing protein</fullName>
    </submittedName>
</protein>
<dbReference type="EMBL" id="SUMB01000020">
    <property type="protein sequence ID" value="TJZ41462.1"/>
    <property type="molecule type" value="Genomic_DNA"/>
</dbReference>
<evidence type="ECO:0000259" key="1">
    <source>
        <dbReference type="PROSITE" id="PS50943"/>
    </source>
</evidence>
<accession>A0A4U0MLX7</accession>
<reference evidence="2 3" key="1">
    <citation type="submission" date="2019-04" db="EMBL/GenBank/DDBJ databases">
        <title>Streptomyces piniterrae sp. nov., a heliquinomycin-producing actinomycete isolated from rhizosphere soil of Pinus yunnanensis.</title>
        <authorList>
            <person name="Zhuang X."/>
            <person name="Zhao J."/>
        </authorList>
    </citation>
    <scope>NUCLEOTIDE SEQUENCE [LARGE SCALE GENOMIC DNA]</scope>
    <source>
        <strain evidence="3">jys28</strain>
    </source>
</reference>
<dbReference type="AlphaFoldDB" id="A0A4U0MLX7"/>
<dbReference type="GO" id="GO:0003677">
    <property type="term" value="F:DNA binding"/>
    <property type="evidence" value="ECO:0007669"/>
    <property type="project" value="InterPro"/>
</dbReference>
<dbReference type="InterPro" id="IPR001387">
    <property type="entry name" value="Cro/C1-type_HTH"/>
</dbReference>
<dbReference type="SMART" id="SM00530">
    <property type="entry name" value="HTH_XRE"/>
    <property type="match status" value="1"/>
</dbReference>
<organism evidence="2 3">
    <name type="scientific">Streptomyces piniterrae</name>
    <dbReference type="NCBI Taxonomy" id="2571125"/>
    <lineage>
        <taxon>Bacteria</taxon>
        <taxon>Bacillati</taxon>
        <taxon>Actinomycetota</taxon>
        <taxon>Actinomycetes</taxon>
        <taxon>Kitasatosporales</taxon>
        <taxon>Streptomycetaceae</taxon>
        <taxon>Streptomyces</taxon>
    </lineage>
</organism>
<dbReference type="SUPFAM" id="SSF47413">
    <property type="entry name" value="lambda repressor-like DNA-binding domains"/>
    <property type="match status" value="1"/>
</dbReference>
<sequence length="282" mass="31154">MTSPSSSVHQARKALGQRLREIRLDAGLTARALAALAGWHESKCSRFESGSRSPSEPDLRAWALHCGALHLAEDLVATARGINGMYVEWRRMERSGLRQAQESVLPLWERTRRFRIYSSWLIPGPVQTAPYIRALLTSIRDRRQLVDDVDAAVRVRMDKQHIVHKGNHRFAIILEESTLRYRIGGPEVMAGQLRHLLVAAALPSVSLGIVPLGADRSGLWPVEGFFLFDDVQANVELVSAHVTVTQPHEINLYAQTFSALADLAVYGGAARDLITAAIDSPG</sequence>